<dbReference type="Proteomes" id="UP000185934">
    <property type="component" value="Chromosome"/>
</dbReference>
<feature type="domain" description="HD/PDEase" evidence="1">
    <location>
        <begin position="15"/>
        <end position="122"/>
    </location>
</feature>
<dbReference type="PANTHER" id="PTHR38659">
    <property type="entry name" value="METAL-DEPENDENT PHOSPHOHYDROLASE"/>
    <property type="match status" value="1"/>
</dbReference>
<dbReference type="InterPro" id="IPR003607">
    <property type="entry name" value="HD/PDEase_dom"/>
</dbReference>
<gene>
    <name evidence="2" type="ORF">Dform_01092</name>
</gene>
<dbReference type="EMBL" id="CP018258">
    <property type="protein sequence ID" value="APV44427.1"/>
    <property type="molecule type" value="Genomic_DNA"/>
</dbReference>
<dbReference type="KEGG" id="dfo:Dform_01092"/>
<evidence type="ECO:0000313" key="3">
    <source>
        <dbReference type="Proteomes" id="UP000185934"/>
    </source>
</evidence>
<dbReference type="Gene3D" id="1.10.3210.10">
    <property type="entry name" value="Hypothetical protein af1432"/>
    <property type="match status" value="1"/>
</dbReference>
<dbReference type="OrthoDB" id="9801160at2"/>
<sequence>MKREQAMAAVQSRIGNSNLVKHMLATEAVMRALAEKFGQDVDEWGLAGLLHDIDLDDCKGDMSVHGRLSAEIAESMGASVSVCHAILCHGMLGEPCTSLMDKALYCADPVTGLITAGALIRPEKRLSAVEAKSILKRFKEKSFAAGANREQIATCSEIGITLEEFITLSLKAMQTISDDLGL</sequence>
<proteinExistence type="predicted"/>
<organism evidence="2 3">
    <name type="scientific">Dehalogenimonas formicexedens</name>
    <dbReference type="NCBI Taxonomy" id="1839801"/>
    <lineage>
        <taxon>Bacteria</taxon>
        <taxon>Bacillati</taxon>
        <taxon>Chloroflexota</taxon>
        <taxon>Dehalococcoidia</taxon>
        <taxon>Dehalococcoidales</taxon>
        <taxon>Dehalococcoidaceae</taxon>
        <taxon>Dehalogenimonas</taxon>
    </lineage>
</organism>
<reference evidence="3" key="1">
    <citation type="submission" date="2016-11" db="EMBL/GenBank/DDBJ databases">
        <title>Dehalogenimonas formicexedens sp. nov., a chlorinated alkane respiring bacterium isolated from contaminated groundwater.</title>
        <authorList>
            <person name="Key T.A."/>
            <person name="Bowman K.S."/>
            <person name="Lee I."/>
            <person name="Chun J."/>
            <person name="Albuquerque L."/>
            <person name="da Costa M.S."/>
            <person name="Rainey F.A."/>
            <person name="Moe W.M."/>
        </authorList>
    </citation>
    <scope>NUCLEOTIDE SEQUENCE [LARGE SCALE GENOMIC DNA]</scope>
    <source>
        <strain evidence="3">NSZ-14</strain>
    </source>
</reference>
<evidence type="ECO:0000313" key="2">
    <source>
        <dbReference type="EMBL" id="APV44427.1"/>
    </source>
</evidence>
<dbReference type="InterPro" id="IPR006675">
    <property type="entry name" value="HDIG_dom"/>
</dbReference>
<dbReference type="SMART" id="SM00471">
    <property type="entry name" value="HDc"/>
    <property type="match status" value="1"/>
</dbReference>
<protein>
    <submittedName>
        <fullName evidence="2">HDIG domain-containing protein</fullName>
    </submittedName>
</protein>
<dbReference type="SUPFAM" id="SSF109604">
    <property type="entry name" value="HD-domain/PDEase-like"/>
    <property type="match status" value="1"/>
</dbReference>
<dbReference type="Pfam" id="PF01966">
    <property type="entry name" value="HD"/>
    <property type="match status" value="1"/>
</dbReference>
<keyword evidence="3" id="KW-1185">Reference proteome</keyword>
<dbReference type="RefSeq" id="WP_076004111.1">
    <property type="nucleotide sequence ID" value="NZ_CP018258.1"/>
</dbReference>
<accession>A0A1P8F7I1</accession>
<dbReference type="NCBIfam" id="TIGR00277">
    <property type="entry name" value="HDIG"/>
    <property type="match status" value="1"/>
</dbReference>
<dbReference type="InterPro" id="IPR006674">
    <property type="entry name" value="HD_domain"/>
</dbReference>
<dbReference type="STRING" id="1839801.Dform_01092"/>
<dbReference type="PANTHER" id="PTHR38659:SF1">
    <property type="entry name" value="METAL DEPENDENT PHOSPHOHYDROLASE"/>
    <property type="match status" value="1"/>
</dbReference>
<evidence type="ECO:0000259" key="1">
    <source>
        <dbReference type="SMART" id="SM00471"/>
    </source>
</evidence>
<name>A0A1P8F7I1_9CHLR</name>
<dbReference type="AlphaFoldDB" id="A0A1P8F7I1"/>